<comment type="caution">
    <text evidence="1">The sequence shown here is derived from an EMBL/GenBank/DDBJ whole genome shotgun (WGS) entry which is preliminary data.</text>
</comment>
<sequence>MSAAVRLLGAALVVFSGWAAGWQLTEKKKRRLAALEQLERLIALVQDEIVYRATPLSEILSLLRQRQDMPGLCLDRHSSLQEFACPPDLDRPAWHQLEGFFTRLGCTSGQEEARHCAYFLKRCAGLREAAKKEYEQAKQLYAKAGLCCGVLAALVLF</sequence>
<name>A0A9D1V3I4_9FIRM</name>
<accession>A0A9D1V3I4</accession>
<evidence type="ECO:0000313" key="1">
    <source>
        <dbReference type="EMBL" id="HIX05359.1"/>
    </source>
</evidence>
<dbReference type="InterPro" id="IPR014198">
    <property type="entry name" value="Spore_III_AB"/>
</dbReference>
<organism evidence="1 2">
    <name type="scientific">Candidatus Allofournierella pullicola</name>
    <dbReference type="NCBI Taxonomy" id="2838596"/>
    <lineage>
        <taxon>Bacteria</taxon>
        <taxon>Bacillati</taxon>
        <taxon>Bacillota</taxon>
        <taxon>Clostridia</taxon>
        <taxon>Eubacteriales</taxon>
        <taxon>Oscillospiraceae</taxon>
        <taxon>Allofournierella</taxon>
    </lineage>
</organism>
<proteinExistence type="predicted"/>
<evidence type="ECO:0000313" key="2">
    <source>
        <dbReference type="Proteomes" id="UP000824193"/>
    </source>
</evidence>
<reference evidence="1" key="2">
    <citation type="submission" date="2021-04" db="EMBL/GenBank/DDBJ databases">
        <authorList>
            <person name="Gilroy R."/>
        </authorList>
    </citation>
    <scope>NUCLEOTIDE SEQUENCE</scope>
    <source>
        <strain evidence="1">2239</strain>
    </source>
</reference>
<reference evidence="1" key="1">
    <citation type="journal article" date="2021" name="PeerJ">
        <title>Extensive microbial diversity within the chicken gut microbiome revealed by metagenomics and culture.</title>
        <authorList>
            <person name="Gilroy R."/>
            <person name="Ravi A."/>
            <person name="Getino M."/>
            <person name="Pursley I."/>
            <person name="Horton D.L."/>
            <person name="Alikhan N.F."/>
            <person name="Baker D."/>
            <person name="Gharbi K."/>
            <person name="Hall N."/>
            <person name="Watson M."/>
            <person name="Adriaenssens E.M."/>
            <person name="Foster-Nyarko E."/>
            <person name="Jarju S."/>
            <person name="Secka A."/>
            <person name="Antonio M."/>
            <person name="Oren A."/>
            <person name="Chaudhuri R.R."/>
            <person name="La Ragione R."/>
            <person name="Hildebrand F."/>
            <person name="Pallen M.J."/>
        </authorList>
    </citation>
    <scope>NUCLEOTIDE SEQUENCE</scope>
    <source>
        <strain evidence="1">2239</strain>
    </source>
</reference>
<protein>
    <submittedName>
        <fullName evidence="1">Stage III sporulation protein AB</fullName>
    </submittedName>
</protein>
<gene>
    <name evidence="1" type="ORF">H9865_04515</name>
</gene>
<dbReference type="AlphaFoldDB" id="A0A9D1V3I4"/>
<dbReference type="EMBL" id="DXFW01000012">
    <property type="protein sequence ID" value="HIX05359.1"/>
    <property type="molecule type" value="Genomic_DNA"/>
</dbReference>
<dbReference type="Proteomes" id="UP000824193">
    <property type="component" value="Unassembled WGS sequence"/>
</dbReference>
<dbReference type="Pfam" id="PF09548">
    <property type="entry name" value="Spore_III_AB"/>
    <property type="match status" value="1"/>
</dbReference>